<reference evidence="1 2" key="1">
    <citation type="submission" date="2017-04" db="EMBL/GenBank/DDBJ databases">
        <authorList>
            <person name="Afonso C.L."/>
            <person name="Miller P.J."/>
            <person name="Scott M.A."/>
            <person name="Spackman E."/>
            <person name="Goraichik I."/>
            <person name="Dimitrov K.M."/>
            <person name="Suarez D.L."/>
            <person name="Swayne D.E."/>
        </authorList>
    </citation>
    <scope>NUCLEOTIDE SEQUENCE [LARGE SCALE GENOMIC DNA]</scope>
    <source>
        <strain evidence="1 2">DSM 13146</strain>
    </source>
</reference>
<dbReference type="EMBL" id="FWXF01000014">
    <property type="protein sequence ID" value="SMC25624.1"/>
    <property type="molecule type" value="Genomic_DNA"/>
</dbReference>
<dbReference type="InterPro" id="IPR036102">
    <property type="entry name" value="OsmC/Ohrsf"/>
</dbReference>
<protein>
    <submittedName>
        <fullName evidence="1">OsmC-like protein</fullName>
    </submittedName>
</protein>
<dbReference type="Proteomes" id="UP000192783">
    <property type="component" value="Unassembled WGS sequence"/>
</dbReference>
<dbReference type="SUPFAM" id="SSF82784">
    <property type="entry name" value="OsmC-like"/>
    <property type="match status" value="1"/>
</dbReference>
<evidence type="ECO:0000313" key="2">
    <source>
        <dbReference type="Proteomes" id="UP000192783"/>
    </source>
</evidence>
<sequence length="90" mass="10027">MMGTLAVELAKRGIQSHEDVYRAEVAGDIENVDGVLKITRLKVDYHLMVNPGKEDAAKEAMKEYLIHCPSAQTVMGCIEIQDELHLTTKD</sequence>
<dbReference type="AlphaFoldDB" id="A0A1W1XP31"/>
<dbReference type="OrthoDB" id="5431938at2"/>
<keyword evidence="2" id="KW-1185">Reference proteome</keyword>
<dbReference type="RefSeq" id="WP_084058121.1">
    <property type="nucleotide sequence ID" value="NZ_FWXF01000014.1"/>
</dbReference>
<accession>A0A1W1XP31</accession>
<dbReference type="Gene3D" id="3.30.300.20">
    <property type="match status" value="1"/>
</dbReference>
<name>A0A1W1XP31_9BACT</name>
<gene>
    <name evidence="1" type="ORF">SAMN02746041_02392</name>
</gene>
<proteinExistence type="predicted"/>
<organism evidence="1 2">
    <name type="scientific">Desulfacinum hydrothermale DSM 13146</name>
    <dbReference type="NCBI Taxonomy" id="1121390"/>
    <lineage>
        <taxon>Bacteria</taxon>
        <taxon>Pseudomonadati</taxon>
        <taxon>Thermodesulfobacteriota</taxon>
        <taxon>Syntrophobacteria</taxon>
        <taxon>Syntrophobacterales</taxon>
        <taxon>Syntrophobacteraceae</taxon>
        <taxon>Desulfacinum</taxon>
    </lineage>
</organism>
<dbReference type="InterPro" id="IPR015946">
    <property type="entry name" value="KH_dom-like_a/b"/>
</dbReference>
<evidence type="ECO:0000313" key="1">
    <source>
        <dbReference type="EMBL" id="SMC25624.1"/>
    </source>
</evidence>